<dbReference type="SUPFAM" id="SSF55846">
    <property type="entry name" value="N-acetylmuramoyl-L-alanine amidase-like"/>
    <property type="match status" value="1"/>
</dbReference>
<evidence type="ECO:0000313" key="6">
    <source>
        <dbReference type="EMBL" id="PWA15525.1"/>
    </source>
</evidence>
<accession>A0A315UV59</accession>
<dbReference type="Gene3D" id="3.40.80.10">
    <property type="entry name" value="Peptidoglycan recognition protein-like"/>
    <property type="match status" value="1"/>
</dbReference>
<feature type="domain" description="Peptidoglycan recognition protein family" evidence="5">
    <location>
        <begin position="297"/>
        <end position="443"/>
    </location>
</feature>
<dbReference type="CDD" id="cd06583">
    <property type="entry name" value="PGRP"/>
    <property type="match status" value="1"/>
</dbReference>
<feature type="domain" description="N-acetylmuramoyl-L-alanine amidase" evidence="4">
    <location>
        <begin position="310"/>
        <end position="449"/>
    </location>
</feature>
<dbReference type="PANTHER" id="PTHR11022:SF69">
    <property type="entry name" value="PEPTIDOGLYCAN RECOGNITION PROTEIN 6"/>
    <property type="match status" value="1"/>
</dbReference>
<keyword evidence="2" id="KW-0391">Immunity</keyword>
<evidence type="ECO:0000259" key="5">
    <source>
        <dbReference type="SMART" id="SM00701"/>
    </source>
</evidence>
<dbReference type="Proteomes" id="UP000250572">
    <property type="component" value="Unassembled WGS sequence"/>
</dbReference>
<dbReference type="PANTHER" id="PTHR11022">
    <property type="entry name" value="PEPTIDOGLYCAN RECOGNITION PROTEIN"/>
    <property type="match status" value="1"/>
</dbReference>
<dbReference type="InterPro" id="IPR002502">
    <property type="entry name" value="Amidase_domain"/>
</dbReference>
<feature type="signal peptide" evidence="3">
    <location>
        <begin position="1"/>
        <end position="23"/>
    </location>
</feature>
<dbReference type="Pfam" id="PF01510">
    <property type="entry name" value="Amidase_2"/>
    <property type="match status" value="1"/>
</dbReference>
<proteinExistence type="inferred from homology"/>
<dbReference type="AlphaFoldDB" id="A0A315UV59"/>
<evidence type="ECO:0000256" key="2">
    <source>
        <dbReference type="ARBA" id="ARBA00022859"/>
    </source>
</evidence>
<evidence type="ECO:0000256" key="1">
    <source>
        <dbReference type="ARBA" id="ARBA00007553"/>
    </source>
</evidence>
<dbReference type="GO" id="GO:0008270">
    <property type="term" value="F:zinc ion binding"/>
    <property type="evidence" value="ECO:0007669"/>
    <property type="project" value="InterPro"/>
</dbReference>
<name>A0A315UV59_GAMAF</name>
<dbReference type="STRING" id="33528.ENSGAFP00000021108"/>
<comment type="caution">
    <text evidence="6">The sequence shown here is derived from an EMBL/GenBank/DDBJ whole genome shotgun (WGS) entry which is preliminary data.</text>
</comment>
<organism evidence="6 7">
    <name type="scientific">Gambusia affinis</name>
    <name type="common">Western mosquitofish</name>
    <name type="synonym">Heterandria affinis</name>
    <dbReference type="NCBI Taxonomy" id="33528"/>
    <lineage>
        <taxon>Eukaryota</taxon>
        <taxon>Metazoa</taxon>
        <taxon>Chordata</taxon>
        <taxon>Craniata</taxon>
        <taxon>Vertebrata</taxon>
        <taxon>Euteleostomi</taxon>
        <taxon>Actinopterygii</taxon>
        <taxon>Neopterygii</taxon>
        <taxon>Teleostei</taxon>
        <taxon>Neoteleostei</taxon>
        <taxon>Acanthomorphata</taxon>
        <taxon>Ovalentaria</taxon>
        <taxon>Atherinomorphae</taxon>
        <taxon>Cyprinodontiformes</taxon>
        <taxon>Poeciliidae</taxon>
        <taxon>Poeciliinae</taxon>
        <taxon>Gambusia</taxon>
    </lineage>
</organism>
<dbReference type="GO" id="GO:0009253">
    <property type="term" value="P:peptidoglycan catabolic process"/>
    <property type="evidence" value="ECO:0007669"/>
    <property type="project" value="InterPro"/>
</dbReference>
<evidence type="ECO:0008006" key="8">
    <source>
        <dbReference type="Google" id="ProtNLM"/>
    </source>
</evidence>
<evidence type="ECO:0000259" key="4">
    <source>
        <dbReference type="SMART" id="SM00644"/>
    </source>
</evidence>
<dbReference type="EMBL" id="NHOQ01002686">
    <property type="protein sequence ID" value="PWA15525.1"/>
    <property type="molecule type" value="Genomic_DNA"/>
</dbReference>
<dbReference type="SMART" id="SM00701">
    <property type="entry name" value="PGRP"/>
    <property type="match status" value="1"/>
</dbReference>
<evidence type="ECO:0000313" key="7">
    <source>
        <dbReference type="Proteomes" id="UP000250572"/>
    </source>
</evidence>
<feature type="chain" id="PRO_5016260363" description="Peptidoglycan recognition protein family domain-containing protein" evidence="3">
    <location>
        <begin position="24"/>
        <end position="533"/>
    </location>
</feature>
<dbReference type="InterPro" id="IPR006619">
    <property type="entry name" value="PGRP_domain_met/bac"/>
</dbReference>
<dbReference type="GO" id="GO:0002376">
    <property type="term" value="P:immune system process"/>
    <property type="evidence" value="ECO:0007669"/>
    <property type="project" value="UniProtKB-KW"/>
</dbReference>
<dbReference type="GO" id="GO:0008745">
    <property type="term" value="F:N-acetylmuramoyl-L-alanine amidase activity"/>
    <property type="evidence" value="ECO:0007669"/>
    <property type="project" value="InterPro"/>
</dbReference>
<protein>
    <recommendedName>
        <fullName evidence="8">Peptidoglycan recognition protein family domain-containing protein</fullName>
    </recommendedName>
</protein>
<gene>
    <name evidence="6" type="ORF">CCH79_00014694</name>
</gene>
<dbReference type="SMART" id="SM00644">
    <property type="entry name" value="Ami_2"/>
    <property type="match status" value="1"/>
</dbReference>
<dbReference type="FunFam" id="3.40.80.10:FF:000001">
    <property type="entry name" value="Peptidoglycan recognition protein 1"/>
    <property type="match status" value="1"/>
</dbReference>
<reference evidence="6 7" key="1">
    <citation type="journal article" date="2018" name="G3 (Bethesda)">
        <title>A High-Quality Reference Genome for the Invasive Mosquitofish Gambusia affinis Using a Chicago Library.</title>
        <authorList>
            <person name="Hoffberg S.L."/>
            <person name="Troendle N.J."/>
            <person name="Glenn T.C."/>
            <person name="Mahmud O."/>
            <person name="Louha S."/>
            <person name="Chalopin D."/>
            <person name="Bennetzen J.L."/>
            <person name="Mauricio R."/>
        </authorList>
    </citation>
    <scope>NUCLEOTIDE SEQUENCE [LARGE SCALE GENOMIC DNA]</scope>
    <source>
        <strain evidence="6">NE01/NJP1002.9</strain>
        <tissue evidence="6">Muscle</tissue>
    </source>
</reference>
<keyword evidence="7" id="KW-1185">Reference proteome</keyword>
<sequence>MDKGWWKLTLALLVLLVSTYAEASFSYHMEDFIRAVKQIEDEDPASGPATVLKRLRRAAGLNDAFIRHFLPDAQAASEMPANLSEYFRKAVHHRVLEDFKEEGVVLTPDGTTVTVAPLLLGIEAGILKTKRQAQFQLTLAKDLGVSFGRHSSGTRHLGPDGCWNNVTSPKVFTLSGKPNLFTTAQINGRMDGMILGAEISANSGCLLKLSSLLKQYYSHRLDRKGMDSAPRLISQHRREIFRLLVFPSPLMRKIMTTVELQQRLTGQPKMKVETKRKLKAVVIKAMKEFVHMYLDCPPIISRCMWGAEPYRGTPTNLSLPLSFLFIHHTHTPSEPCLTFEKCSADMRAMQRFHQEERGWDDIGYSFVAGSDGFIYEGRGWNIQGAHTYGQNSRGYGVSFIGDYQTNLPSQHAMSLVRDQLASCAVDRGGLVSSYTVKGHRDVVSTTCPGDAFYKEISGWKHFGVRRNPPLYQVVSLGTLGDTSPPVGFLSQLFPSPSPLTLRTLPWRACELNNMESSAWHLRGGILPKNPSGN</sequence>
<keyword evidence="3" id="KW-0732">Signal</keyword>
<dbReference type="InterPro" id="IPR036505">
    <property type="entry name" value="Amidase/PGRP_sf"/>
</dbReference>
<comment type="similarity">
    <text evidence="1">Belongs to the N-acetylmuramoyl-L-alanine amidase 2 family.</text>
</comment>
<evidence type="ECO:0000256" key="3">
    <source>
        <dbReference type="SAM" id="SignalP"/>
    </source>
</evidence>
<dbReference type="InterPro" id="IPR015510">
    <property type="entry name" value="PGRP"/>
</dbReference>